<accession>A0A023B9W7</accession>
<dbReference type="EMBL" id="AFNH02000346">
    <property type="protein sequence ID" value="EZG76298.1"/>
    <property type="molecule type" value="Genomic_DNA"/>
</dbReference>
<dbReference type="Proteomes" id="UP000019763">
    <property type="component" value="Unassembled WGS sequence"/>
</dbReference>
<gene>
    <name evidence="1" type="ORF">GNI_045190</name>
</gene>
<dbReference type="AlphaFoldDB" id="A0A023B9W7"/>
<dbReference type="GeneID" id="22911701"/>
<reference evidence="1" key="1">
    <citation type="submission" date="2013-12" db="EMBL/GenBank/DDBJ databases">
        <authorList>
            <person name="Omoto C.K."/>
            <person name="Sibley D."/>
            <person name="Venepally P."/>
            <person name="Hadjithomas M."/>
            <person name="Karamycheva S."/>
            <person name="Brunk B."/>
            <person name="Roos D."/>
            <person name="Caler E."/>
            <person name="Lorenzi H."/>
        </authorList>
    </citation>
    <scope>NUCLEOTIDE SEQUENCE</scope>
</reference>
<comment type="caution">
    <text evidence="1">The sequence shown here is derived from an EMBL/GenBank/DDBJ whole genome shotgun (WGS) entry which is preliminary data.</text>
</comment>
<name>A0A023B9W7_GRENI</name>
<dbReference type="VEuPathDB" id="CryptoDB:GNI_045190"/>
<sequence length="227" mass="25737">MKCNVCAEGERMVVFAELARFVIPVVFDRHVLDLVSIAETLDSYSLSRDLSVLWFVASELRSDQTGLCVVLGGDVFEEEYGSSSDSEKGRCSEKGVENLSFIELLMKEPELQECLMTLVTDLAKRAESLVGGEIKLRQFKDVLQALNGYRYHSNKSKYDLTREIAFDHEEENCSSLEALAASYRCMHRYTKGDTTVLFPASHTTCQMMKLPKDAAKRLENRIRDKHC</sequence>
<proteinExistence type="predicted"/>
<evidence type="ECO:0000313" key="2">
    <source>
        <dbReference type="Proteomes" id="UP000019763"/>
    </source>
</evidence>
<protein>
    <submittedName>
        <fullName evidence="1">Uncharacterized protein</fullName>
    </submittedName>
</protein>
<keyword evidence="2" id="KW-1185">Reference proteome</keyword>
<dbReference type="RefSeq" id="XP_011129579.1">
    <property type="nucleotide sequence ID" value="XM_011131277.1"/>
</dbReference>
<evidence type="ECO:0000313" key="1">
    <source>
        <dbReference type="EMBL" id="EZG76298.1"/>
    </source>
</evidence>
<organism evidence="1 2">
    <name type="scientific">Gregarina niphandrodes</name>
    <name type="common">Septate eugregarine</name>
    <dbReference type="NCBI Taxonomy" id="110365"/>
    <lineage>
        <taxon>Eukaryota</taxon>
        <taxon>Sar</taxon>
        <taxon>Alveolata</taxon>
        <taxon>Apicomplexa</taxon>
        <taxon>Conoidasida</taxon>
        <taxon>Gregarinasina</taxon>
        <taxon>Eugregarinorida</taxon>
        <taxon>Gregarinidae</taxon>
        <taxon>Gregarina</taxon>
    </lineage>
</organism>